<sequence length="43" mass="5002">IIKKRATEISEESLKKELSDVKGVDVKIVKEVPRYGRRKEQFA</sequence>
<reference evidence="1" key="1">
    <citation type="journal article" date="2014" name="Front. Microbiol.">
        <title>High frequency of phylogenetically diverse reductive dehalogenase-homologous genes in deep subseafloor sedimentary metagenomes.</title>
        <authorList>
            <person name="Kawai M."/>
            <person name="Futagami T."/>
            <person name="Toyoda A."/>
            <person name="Takaki Y."/>
            <person name="Nishi S."/>
            <person name="Hori S."/>
            <person name="Arai W."/>
            <person name="Tsubouchi T."/>
            <person name="Morono Y."/>
            <person name="Uchiyama I."/>
            <person name="Ito T."/>
            <person name="Fujiyama A."/>
            <person name="Inagaki F."/>
            <person name="Takami H."/>
        </authorList>
    </citation>
    <scope>NUCLEOTIDE SEQUENCE</scope>
    <source>
        <strain evidence="1">Expedition CK06-06</strain>
    </source>
</reference>
<gene>
    <name evidence="1" type="ORF">S01H4_67164</name>
</gene>
<feature type="non-terminal residue" evidence="1">
    <location>
        <position position="43"/>
    </location>
</feature>
<evidence type="ECO:0000313" key="1">
    <source>
        <dbReference type="EMBL" id="GAH20330.1"/>
    </source>
</evidence>
<proteinExistence type="predicted"/>
<comment type="caution">
    <text evidence="1">The sequence shown here is derived from an EMBL/GenBank/DDBJ whole genome shotgun (WGS) entry which is preliminary data.</text>
</comment>
<feature type="non-terminal residue" evidence="1">
    <location>
        <position position="1"/>
    </location>
</feature>
<accession>X1EIY3</accession>
<organism evidence="1">
    <name type="scientific">marine sediment metagenome</name>
    <dbReference type="NCBI Taxonomy" id="412755"/>
    <lineage>
        <taxon>unclassified sequences</taxon>
        <taxon>metagenomes</taxon>
        <taxon>ecological metagenomes</taxon>
    </lineage>
</organism>
<protein>
    <submittedName>
        <fullName evidence="1">Uncharacterized protein</fullName>
    </submittedName>
</protein>
<dbReference type="EMBL" id="BART01042067">
    <property type="protein sequence ID" value="GAH20330.1"/>
    <property type="molecule type" value="Genomic_DNA"/>
</dbReference>
<name>X1EIY3_9ZZZZ</name>
<dbReference type="AlphaFoldDB" id="X1EIY3"/>